<dbReference type="Proteomes" id="UP000299102">
    <property type="component" value="Unassembled WGS sequence"/>
</dbReference>
<sequence>MYFMKEDKRGKGEKYLFFITLQSAQPPLGAVGVLERSAGTSALGHVRRFAPINLSRTSNPRPRSDWARAPTPPALSTPRLPRRRSINDVSKPLRRAHATEPPDCAVMGTFLLQRRTKGVTARTNSRRAVSGFGIIRFSTVPVPQMSTDGSPTPRRPGHSPRPHPCEGRRAPAQTRSSQKSDFRYRFPTIRHDPEISHKSGARVAINGISCRHRTMRESATAQGFFVCSGNDFICSQTFDRTRCKGKTARPQLAFDDEAPSLSSVCFWFSQFRRGGEQLFDDLREERPVTAVN</sequence>
<accession>A0A4C1WFA6</accession>
<proteinExistence type="predicted"/>
<organism evidence="2 3">
    <name type="scientific">Eumeta variegata</name>
    <name type="common">Bagworm moth</name>
    <name type="synonym">Eumeta japonica</name>
    <dbReference type="NCBI Taxonomy" id="151549"/>
    <lineage>
        <taxon>Eukaryota</taxon>
        <taxon>Metazoa</taxon>
        <taxon>Ecdysozoa</taxon>
        <taxon>Arthropoda</taxon>
        <taxon>Hexapoda</taxon>
        <taxon>Insecta</taxon>
        <taxon>Pterygota</taxon>
        <taxon>Neoptera</taxon>
        <taxon>Endopterygota</taxon>
        <taxon>Lepidoptera</taxon>
        <taxon>Glossata</taxon>
        <taxon>Ditrysia</taxon>
        <taxon>Tineoidea</taxon>
        <taxon>Psychidae</taxon>
        <taxon>Oiketicinae</taxon>
        <taxon>Eumeta</taxon>
    </lineage>
</organism>
<dbReference type="AlphaFoldDB" id="A0A4C1WFA6"/>
<reference evidence="2 3" key="1">
    <citation type="journal article" date="2019" name="Commun. Biol.">
        <title>The bagworm genome reveals a unique fibroin gene that provides high tensile strength.</title>
        <authorList>
            <person name="Kono N."/>
            <person name="Nakamura H."/>
            <person name="Ohtoshi R."/>
            <person name="Tomita M."/>
            <person name="Numata K."/>
            <person name="Arakawa K."/>
        </authorList>
    </citation>
    <scope>NUCLEOTIDE SEQUENCE [LARGE SCALE GENOMIC DNA]</scope>
</reference>
<evidence type="ECO:0000256" key="1">
    <source>
        <dbReference type="SAM" id="MobiDB-lite"/>
    </source>
</evidence>
<dbReference type="EMBL" id="BGZK01000531">
    <property type="protein sequence ID" value="GBP48805.1"/>
    <property type="molecule type" value="Genomic_DNA"/>
</dbReference>
<feature type="region of interest" description="Disordered" evidence="1">
    <location>
        <begin position="53"/>
        <end position="85"/>
    </location>
</feature>
<evidence type="ECO:0000313" key="2">
    <source>
        <dbReference type="EMBL" id="GBP48805.1"/>
    </source>
</evidence>
<comment type="caution">
    <text evidence="2">The sequence shown here is derived from an EMBL/GenBank/DDBJ whole genome shotgun (WGS) entry which is preliminary data.</text>
</comment>
<name>A0A4C1WFA6_EUMVA</name>
<protein>
    <submittedName>
        <fullName evidence="2">Uncharacterized protein</fullName>
    </submittedName>
</protein>
<evidence type="ECO:0000313" key="3">
    <source>
        <dbReference type="Proteomes" id="UP000299102"/>
    </source>
</evidence>
<gene>
    <name evidence="2" type="ORF">EVAR_8413_1</name>
</gene>
<feature type="region of interest" description="Disordered" evidence="1">
    <location>
        <begin position="141"/>
        <end position="180"/>
    </location>
</feature>
<keyword evidence="3" id="KW-1185">Reference proteome</keyword>